<sequence length="337" mass="37194">MHKEITVKLDKVCKAVNSKKAGSGDDIANLKAQIEESPRGLKGKCAVAEDDEVVRLRVEVVQLKQSQMGVSTFATFTKAPNDLEELVRLRLEQADTKAAIDQRFESLEEVIRALRKQCELAEANADVWSNEALRSVNKRGSVAIGPTPGTEARVRLKVTPIASACAVNQQIKGIVERHQQEVDLLKEMRLKEVNARKESEEEVDRLKEAMARLGTGRKTKGTNLKTRMDIVAGVSTRKDHGVTMASPMAIVNARDSHLQEETKKLRLLKKEDVLAICEKEGIDYTTLEPTKEEIAQRRTARVFDKDKGKKVKDSTVDLTEGGNDDSETSGGCDSASS</sequence>
<feature type="compositionally biased region" description="Polar residues" evidence="2">
    <location>
        <begin position="328"/>
        <end position="337"/>
    </location>
</feature>
<gene>
    <name evidence="3" type="ORF">CBR_g48042</name>
</gene>
<comment type="caution">
    <text evidence="3">The sequence shown here is derived from an EMBL/GenBank/DDBJ whole genome shotgun (WGS) entry which is preliminary data.</text>
</comment>
<name>A0A388M279_CHABU</name>
<keyword evidence="4" id="KW-1185">Reference proteome</keyword>
<keyword evidence="1" id="KW-0175">Coiled coil</keyword>
<evidence type="ECO:0000256" key="1">
    <source>
        <dbReference type="SAM" id="Coils"/>
    </source>
</evidence>
<accession>A0A388M279</accession>
<feature type="coiled-coil region" evidence="1">
    <location>
        <begin position="97"/>
        <end position="131"/>
    </location>
</feature>
<evidence type="ECO:0000313" key="3">
    <source>
        <dbReference type="EMBL" id="GBG88573.1"/>
    </source>
</evidence>
<protein>
    <submittedName>
        <fullName evidence="3">Uncharacterized protein</fullName>
    </submittedName>
</protein>
<dbReference type="AlphaFoldDB" id="A0A388M279"/>
<organism evidence="3 4">
    <name type="scientific">Chara braunii</name>
    <name type="common">Braun's stonewort</name>
    <dbReference type="NCBI Taxonomy" id="69332"/>
    <lineage>
        <taxon>Eukaryota</taxon>
        <taxon>Viridiplantae</taxon>
        <taxon>Streptophyta</taxon>
        <taxon>Charophyceae</taxon>
        <taxon>Charales</taxon>
        <taxon>Characeae</taxon>
        <taxon>Chara</taxon>
    </lineage>
</organism>
<feature type="region of interest" description="Disordered" evidence="2">
    <location>
        <begin position="299"/>
        <end position="337"/>
    </location>
</feature>
<evidence type="ECO:0000313" key="4">
    <source>
        <dbReference type="Proteomes" id="UP000265515"/>
    </source>
</evidence>
<reference evidence="3 4" key="1">
    <citation type="journal article" date="2018" name="Cell">
        <title>The Chara Genome: Secondary Complexity and Implications for Plant Terrestrialization.</title>
        <authorList>
            <person name="Nishiyama T."/>
            <person name="Sakayama H."/>
            <person name="Vries J.D."/>
            <person name="Buschmann H."/>
            <person name="Saint-Marcoux D."/>
            <person name="Ullrich K.K."/>
            <person name="Haas F.B."/>
            <person name="Vanderstraeten L."/>
            <person name="Becker D."/>
            <person name="Lang D."/>
            <person name="Vosolsobe S."/>
            <person name="Rombauts S."/>
            <person name="Wilhelmsson P.K.I."/>
            <person name="Janitza P."/>
            <person name="Kern R."/>
            <person name="Heyl A."/>
            <person name="Rumpler F."/>
            <person name="Villalobos L.I.A.C."/>
            <person name="Clay J.M."/>
            <person name="Skokan R."/>
            <person name="Toyoda A."/>
            <person name="Suzuki Y."/>
            <person name="Kagoshima H."/>
            <person name="Schijlen E."/>
            <person name="Tajeshwar N."/>
            <person name="Catarino B."/>
            <person name="Hetherington A.J."/>
            <person name="Saltykova A."/>
            <person name="Bonnot C."/>
            <person name="Breuninger H."/>
            <person name="Symeonidi A."/>
            <person name="Radhakrishnan G.V."/>
            <person name="Van Nieuwerburgh F."/>
            <person name="Deforce D."/>
            <person name="Chang C."/>
            <person name="Karol K.G."/>
            <person name="Hedrich R."/>
            <person name="Ulvskov P."/>
            <person name="Glockner G."/>
            <person name="Delwiche C.F."/>
            <person name="Petrasek J."/>
            <person name="Van de Peer Y."/>
            <person name="Friml J."/>
            <person name="Beilby M."/>
            <person name="Dolan L."/>
            <person name="Kohara Y."/>
            <person name="Sugano S."/>
            <person name="Fujiyama A."/>
            <person name="Delaux P.-M."/>
            <person name="Quint M."/>
            <person name="TheiBen G."/>
            <person name="Hagemann M."/>
            <person name="Harholt J."/>
            <person name="Dunand C."/>
            <person name="Zachgo S."/>
            <person name="Langdale J."/>
            <person name="Maumus F."/>
            <person name="Straeten D.V.D."/>
            <person name="Gould S.B."/>
            <person name="Rensing S.A."/>
        </authorList>
    </citation>
    <scope>NUCLEOTIDE SEQUENCE [LARGE SCALE GENOMIC DNA]</scope>
    <source>
        <strain evidence="3 4">S276</strain>
    </source>
</reference>
<dbReference type="EMBL" id="BFEA01000681">
    <property type="protein sequence ID" value="GBG88573.1"/>
    <property type="molecule type" value="Genomic_DNA"/>
</dbReference>
<evidence type="ECO:0000256" key="2">
    <source>
        <dbReference type="SAM" id="MobiDB-lite"/>
    </source>
</evidence>
<dbReference type="Gramene" id="GBG88573">
    <property type="protein sequence ID" value="GBG88573"/>
    <property type="gene ID" value="CBR_g48042"/>
</dbReference>
<proteinExistence type="predicted"/>
<feature type="coiled-coil region" evidence="1">
    <location>
        <begin position="168"/>
        <end position="216"/>
    </location>
</feature>
<feature type="compositionally biased region" description="Basic and acidic residues" evidence="2">
    <location>
        <begin position="299"/>
        <end position="315"/>
    </location>
</feature>
<dbReference type="Proteomes" id="UP000265515">
    <property type="component" value="Unassembled WGS sequence"/>
</dbReference>